<keyword evidence="7" id="KW-0326">Glycosidase</keyword>
<feature type="disulfide bond" evidence="8">
    <location>
        <begin position="61"/>
        <end position="146"/>
    </location>
</feature>
<evidence type="ECO:0000256" key="4">
    <source>
        <dbReference type="ARBA" id="ARBA00022638"/>
    </source>
</evidence>
<feature type="disulfide bond" evidence="8">
    <location>
        <begin position="116"/>
        <end position="122"/>
    </location>
</feature>
<dbReference type="InterPro" id="IPR008597">
    <property type="entry name" value="Invert_lysozyme"/>
</dbReference>
<evidence type="ECO:0000313" key="11">
    <source>
        <dbReference type="Proteomes" id="UP000494106"/>
    </source>
</evidence>
<dbReference type="PROSITE" id="PS51909">
    <property type="entry name" value="LYSOZYME_I"/>
    <property type="match status" value="1"/>
</dbReference>
<evidence type="ECO:0000256" key="3">
    <source>
        <dbReference type="ARBA" id="ARBA00022529"/>
    </source>
</evidence>
<keyword evidence="11" id="KW-1185">Reference proteome</keyword>
<dbReference type="Pfam" id="PF05497">
    <property type="entry name" value="Destabilase"/>
    <property type="match status" value="1"/>
</dbReference>
<evidence type="ECO:0000256" key="9">
    <source>
        <dbReference type="SAM" id="Phobius"/>
    </source>
</evidence>
<evidence type="ECO:0000256" key="2">
    <source>
        <dbReference type="ARBA" id="ARBA00012732"/>
    </source>
</evidence>
<comment type="caution">
    <text evidence="10">The sequence shown here is derived from an EMBL/GenBank/DDBJ whole genome shotgun (WGS) entry which is preliminary data.</text>
</comment>
<evidence type="ECO:0000256" key="7">
    <source>
        <dbReference type="ARBA" id="ARBA00023295"/>
    </source>
</evidence>
<keyword evidence="6 8" id="KW-1015">Disulfide bond</keyword>
<dbReference type="EMBL" id="CADEBC010000561">
    <property type="protein sequence ID" value="CAB3252962.1"/>
    <property type="molecule type" value="Genomic_DNA"/>
</dbReference>
<gene>
    <name evidence="10" type="ORF">APLA_LOCUS13814</name>
</gene>
<sequence>MVLATVPKYRQPERKHDKPTKRSKMSTRSTLVILPICVFAVIIFWISTSNGASVSNLSGACYKCLCHVATGCNMSRGCPEDGYCGPYKISRIYWKEAGEVLLPEDDPVRINAWQDCARNYYCAQQIVGKYLEKFGRDCNGDGLTNCYDFMMLNYNGGYGCTTPLEKSENGRHWLRRYEECRI</sequence>
<evidence type="ECO:0000256" key="1">
    <source>
        <dbReference type="ARBA" id="ARBA00000632"/>
    </source>
</evidence>
<organism evidence="10 11">
    <name type="scientific">Arctia plantaginis</name>
    <name type="common">Wood tiger moth</name>
    <name type="synonym">Phalaena plantaginis</name>
    <dbReference type="NCBI Taxonomy" id="874455"/>
    <lineage>
        <taxon>Eukaryota</taxon>
        <taxon>Metazoa</taxon>
        <taxon>Ecdysozoa</taxon>
        <taxon>Arthropoda</taxon>
        <taxon>Hexapoda</taxon>
        <taxon>Insecta</taxon>
        <taxon>Pterygota</taxon>
        <taxon>Neoptera</taxon>
        <taxon>Endopterygota</taxon>
        <taxon>Lepidoptera</taxon>
        <taxon>Glossata</taxon>
        <taxon>Ditrysia</taxon>
        <taxon>Noctuoidea</taxon>
        <taxon>Erebidae</taxon>
        <taxon>Arctiinae</taxon>
        <taxon>Arctia</taxon>
    </lineage>
</organism>
<reference evidence="10 11" key="1">
    <citation type="submission" date="2020-04" db="EMBL/GenBank/DDBJ databases">
        <authorList>
            <person name="Wallbank WR R."/>
            <person name="Pardo Diaz C."/>
            <person name="Kozak K."/>
            <person name="Martin S."/>
            <person name="Jiggins C."/>
            <person name="Moest M."/>
            <person name="Warren A I."/>
            <person name="Byers J.R.P. K."/>
            <person name="Montejo-Kovacevich G."/>
            <person name="Yen C E."/>
        </authorList>
    </citation>
    <scope>NUCLEOTIDE SEQUENCE [LARGE SCALE GENOMIC DNA]</scope>
</reference>
<keyword evidence="3" id="KW-0929">Antimicrobial</keyword>
<keyword evidence="9" id="KW-1133">Transmembrane helix</keyword>
<protein>
    <recommendedName>
        <fullName evidence="2">lysozyme</fullName>
        <ecNumber evidence="2">3.2.1.17</ecNumber>
    </recommendedName>
</protein>
<dbReference type="GO" id="GO:0031640">
    <property type="term" value="P:killing of cells of another organism"/>
    <property type="evidence" value="ECO:0007669"/>
    <property type="project" value="UniProtKB-KW"/>
</dbReference>
<proteinExistence type="predicted"/>
<evidence type="ECO:0000313" key="10">
    <source>
        <dbReference type="EMBL" id="CAB3252962.1"/>
    </source>
</evidence>
<dbReference type="Proteomes" id="UP000494106">
    <property type="component" value="Unassembled WGS sequence"/>
</dbReference>
<evidence type="ECO:0000256" key="6">
    <source>
        <dbReference type="ARBA" id="ARBA00023157"/>
    </source>
</evidence>
<dbReference type="GO" id="GO:0003796">
    <property type="term" value="F:lysozyme activity"/>
    <property type="evidence" value="ECO:0007669"/>
    <property type="project" value="UniProtKB-EC"/>
</dbReference>
<dbReference type="PANTHER" id="PTHR11195">
    <property type="entry name" value="DESTABILASE-RELATED"/>
    <property type="match status" value="1"/>
</dbReference>
<dbReference type="CDD" id="cd16890">
    <property type="entry name" value="lyz_i"/>
    <property type="match status" value="1"/>
</dbReference>
<dbReference type="EC" id="3.2.1.17" evidence="2"/>
<dbReference type="GO" id="GO:0042742">
    <property type="term" value="P:defense response to bacterium"/>
    <property type="evidence" value="ECO:0007669"/>
    <property type="project" value="UniProtKB-KW"/>
</dbReference>
<comment type="catalytic activity">
    <reaction evidence="1">
        <text>Hydrolysis of (1-&gt;4)-beta-linkages between N-acetylmuramic acid and N-acetyl-D-glucosamine residues in a peptidoglycan and between N-acetyl-D-glucosamine residues in chitodextrins.</text>
        <dbReference type="EC" id="3.2.1.17"/>
    </reaction>
</comment>
<feature type="disulfide bond" evidence="8">
    <location>
        <begin position="66"/>
        <end position="72"/>
    </location>
</feature>
<dbReference type="PANTHER" id="PTHR11195:SF13">
    <property type="entry name" value="INVERTEBRATE-TYPE LYSOZYME 2-RELATED"/>
    <property type="match status" value="1"/>
</dbReference>
<name>A0A8S1B873_ARCPL</name>
<dbReference type="OrthoDB" id="6331689at2759"/>
<keyword evidence="5" id="KW-0378">Hydrolase</keyword>
<keyword evidence="4" id="KW-0081">Bacteriolytic enzyme</keyword>
<keyword evidence="9" id="KW-0812">Transmembrane</keyword>
<evidence type="ECO:0000256" key="5">
    <source>
        <dbReference type="ARBA" id="ARBA00022801"/>
    </source>
</evidence>
<dbReference type="Gene3D" id="1.10.530.10">
    <property type="match status" value="1"/>
</dbReference>
<feature type="disulfide bond" evidence="8">
    <location>
        <begin position="78"/>
        <end position="84"/>
    </location>
</feature>
<evidence type="ECO:0000256" key="8">
    <source>
        <dbReference type="PIRSR" id="PIRSR608597-3"/>
    </source>
</evidence>
<dbReference type="AlphaFoldDB" id="A0A8S1B873"/>
<accession>A0A8S1B873</accession>
<keyword evidence="9" id="KW-0472">Membrane</keyword>
<feature type="transmembrane region" description="Helical" evidence="9">
    <location>
        <begin position="31"/>
        <end position="48"/>
    </location>
</feature>